<evidence type="ECO:0000313" key="3">
    <source>
        <dbReference type="EMBL" id="RKD27101.1"/>
    </source>
</evidence>
<dbReference type="PANTHER" id="PTHR34978">
    <property type="entry name" value="POSSIBLE SENSOR-TRANSDUCER PROTEIN BLAR"/>
    <property type="match status" value="1"/>
</dbReference>
<dbReference type="CDD" id="cd07341">
    <property type="entry name" value="M56_BlaR1_MecR1_like"/>
    <property type="match status" value="1"/>
</dbReference>
<dbReference type="PANTHER" id="PTHR34978:SF3">
    <property type="entry name" value="SLR0241 PROTEIN"/>
    <property type="match status" value="1"/>
</dbReference>
<name>A0A419SRQ9_9BACL</name>
<gene>
    <name evidence="3" type="ORF">BEP19_00580</name>
</gene>
<dbReference type="AlphaFoldDB" id="A0A419SRQ9"/>
<accession>A0A419SRQ9</accession>
<comment type="caution">
    <text evidence="3">The sequence shown here is derived from an EMBL/GenBank/DDBJ whole genome shotgun (WGS) entry which is preliminary data.</text>
</comment>
<evidence type="ECO:0000259" key="2">
    <source>
        <dbReference type="Pfam" id="PF05569"/>
    </source>
</evidence>
<dbReference type="InterPro" id="IPR052173">
    <property type="entry name" value="Beta-lactam_resp_regulator"/>
</dbReference>
<proteinExistence type="predicted"/>
<evidence type="ECO:0000313" key="4">
    <source>
        <dbReference type="Proteomes" id="UP000284219"/>
    </source>
</evidence>
<keyword evidence="4" id="KW-1185">Reference proteome</keyword>
<dbReference type="OrthoDB" id="9762883at2"/>
<organism evidence="3 4">
    <name type="scientific">Ammoniphilus oxalaticus</name>
    <dbReference type="NCBI Taxonomy" id="66863"/>
    <lineage>
        <taxon>Bacteria</taxon>
        <taxon>Bacillati</taxon>
        <taxon>Bacillota</taxon>
        <taxon>Bacilli</taxon>
        <taxon>Bacillales</taxon>
        <taxon>Paenibacillaceae</taxon>
        <taxon>Aneurinibacillus group</taxon>
        <taxon>Ammoniphilus</taxon>
    </lineage>
</organism>
<protein>
    <recommendedName>
        <fullName evidence="2">Peptidase M56 domain-containing protein</fullName>
    </recommendedName>
</protein>
<dbReference type="EMBL" id="MCHY01000001">
    <property type="protein sequence ID" value="RKD27101.1"/>
    <property type="molecule type" value="Genomic_DNA"/>
</dbReference>
<evidence type="ECO:0000256" key="1">
    <source>
        <dbReference type="SAM" id="Phobius"/>
    </source>
</evidence>
<feature type="transmembrane region" description="Helical" evidence="1">
    <location>
        <begin position="129"/>
        <end position="150"/>
    </location>
</feature>
<reference evidence="3 4" key="1">
    <citation type="submission" date="2016-08" db="EMBL/GenBank/DDBJ databases">
        <title>Novel Firmicute Genomes.</title>
        <authorList>
            <person name="Poppleton D.I."/>
            <person name="Gribaldo S."/>
        </authorList>
    </citation>
    <scope>NUCLEOTIDE SEQUENCE [LARGE SCALE GENOMIC DNA]</scope>
    <source>
        <strain evidence="3 4">RAOx-1</strain>
    </source>
</reference>
<feature type="transmembrane region" description="Helical" evidence="1">
    <location>
        <begin position="329"/>
        <end position="349"/>
    </location>
</feature>
<sequence length="710" mass="81008">MHYLQLLFLWVVESSLAASVVILLVLAVQTIFRRYISPRLSHLLWLIVLIRLLVPVFPDSPVSIFNLFSNGQNVSESGMVIRPFTNIGMNHFQALDKQPVPLNPSIPEKFPSLETNEASMSLTAVGLKLFSAVWFLGTLVLSVYLGLVLWKTSRQRRLYDRVTDSDIISIVTQCREKLGIKQSVPVYTGKYKKSPYLSGLIDPWIYLPEELNNQLGANQLTHIIFHELAHLKRKDMMWNLIGGLVLTIHWFNPLVWVCLKQMRDNREIACDAYTLEILGETEAVPYGMTMIECLQYYSSKERTLSPLHFSNNLNHMKRRINMIKRFKKGSYRLSALAIVTALIIGGATLTNAGTTKNEDQLLFGATIFGGGQYANLEKGVKVSGFKYKVPAILPEGYKFDHIIARPPIELYSQEGNVSIRFSKRDATGEIGSFHFSAILDGPGIEAAYAKVKKGDERAREIVEEPLIARGLDGIKVTSYIYDWEKLTYIWKDQGIQYQLESSAELADQDMLVMIHSMKYPDKEMFEASINPYMITENIYDTDDLRRASESIGINLKFPVQGPGKFKAVTADESKKINFSYPVDEDDYWSKALVINYRKTKGEPGFLFKQIENNNIFEMIEAEGEVSFIRMDMEKNTIPVFSIEVNGKKVLVTEKYHADGMLATSPPYKTSYFWKENNVCYQLESYQDDMADEEIVSFFMNADYMDIKNLH</sequence>
<feature type="transmembrane region" description="Helical" evidence="1">
    <location>
        <begin position="6"/>
        <end position="28"/>
    </location>
</feature>
<keyword evidence="1" id="KW-0472">Membrane</keyword>
<keyword evidence="1" id="KW-1133">Transmembrane helix</keyword>
<dbReference type="RefSeq" id="WP_120187923.1">
    <property type="nucleotide sequence ID" value="NZ_MCHY01000001.1"/>
</dbReference>
<keyword evidence="1" id="KW-0812">Transmembrane</keyword>
<feature type="transmembrane region" description="Helical" evidence="1">
    <location>
        <begin position="40"/>
        <end position="58"/>
    </location>
</feature>
<feature type="domain" description="Peptidase M56" evidence="2">
    <location>
        <begin position="11"/>
        <end position="323"/>
    </location>
</feature>
<dbReference type="Proteomes" id="UP000284219">
    <property type="component" value="Unassembled WGS sequence"/>
</dbReference>
<dbReference type="InterPro" id="IPR008756">
    <property type="entry name" value="Peptidase_M56"/>
</dbReference>
<dbReference type="Pfam" id="PF05569">
    <property type="entry name" value="Peptidase_M56"/>
    <property type="match status" value="1"/>
</dbReference>